<feature type="region of interest" description="Disordered" evidence="2">
    <location>
        <begin position="2270"/>
        <end position="2304"/>
    </location>
</feature>
<organism evidence="3 4">
    <name type="scientific">Pelagomonas calceolata</name>
    <dbReference type="NCBI Taxonomy" id="35677"/>
    <lineage>
        <taxon>Eukaryota</taxon>
        <taxon>Sar</taxon>
        <taxon>Stramenopiles</taxon>
        <taxon>Ochrophyta</taxon>
        <taxon>Pelagophyceae</taxon>
        <taxon>Pelagomonadales</taxon>
        <taxon>Pelagomonadaceae</taxon>
        <taxon>Pelagomonas</taxon>
    </lineage>
</organism>
<reference evidence="3" key="1">
    <citation type="submission" date="2021-11" db="EMBL/GenBank/DDBJ databases">
        <authorList>
            <consortium name="Genoscope - CEA"/>
            <person name="William W."/>
        </authorList>
    </citation>
    <scope>NUCLEOTIDE SEQUENCE</scope>
</reference>
<feature type="region of interest" description="Disordered" evidence="2">
    <location>
        <begin position="2475"/>
        <end position="2540"/>
    </location>
</feature>
<comment type="caution">
    <text evidence="3">The sequence shown here is derived from an EMBL/GenBank/DDBJ whole genome shotgun (WGS) entry which is preliminary data.</text>
</comment>
<accession>A0A8J2X588</accession>
<feature type="region of interest" description="Disordered" evidence="2">
    <location>
        <begin position="1072"/>
        <end position="1097"/>
    </location>
</feature>
<evidence type="ECO:0000313" key="3">
    <source>
        <dbReference type="EMBL" id="CAH0380236.1"/>
    </source>
</evidence>
<dbReference type="GO" id="GO:0045053">
    <property type="term" value="P:protein retention in Golgi apparatus"/>
    <property type="evidence" value="ECO:0007669"/>
    <property type="project" value="TreeGrafter"/>
</dbReference>
<feature type="region of interest" description="Disordered" evidence="2">
    <location>
        <begin position="2342"/>
        <end position="2370"/>
    </location>
</feature>
<protein>
    <submittedName>
        <fullName evidence="3">Uncharacterized protein</fullName>
    </submittedName>
</protein>
<comment type="similarity">
    <text evidence="1">Belongs to the VPS13 family.</text>
</comment>
<evidence type="ECO:0000256" key="1">
    <source>
        <dbReference type="ARBA" id="ARBA00006545"/>
    </source>
</evidence>
<keyword evidence="4" id="KW-1185">Reference proteome</keyword>
<sequence length="2540" mass="274060">MRVLGLARLLRAVCRRWLGGLIVVDDVQLSVFTGELELVDCELDGPKLTRLLARLGLRCRVVNARAAKVSVSLPITWRRGARIRVVVADPGASLELDDAEHEETPQKPRRALWRRLALRVAEAVDLEVRNAAARCLLKDGAACGVGLGSAAIAATTPDGETWRKRVVISGLYAYCDEDAAEWDAQDAYALSAALVADAANALSVEENVVLAPASLTGSVALTRSSEGLRLDLDGETSHVWRATASAKRLMEAVAQHTPVKRSSSSQSLDSVGDAGSVNSEDLHEDQQLKRDINAASKIIIGGCLRGALRLQVRDRSDRLFCHVGGSLDLRGKCEVDETGLRDYAVEAALDDVYVGDASPCTSATKRWRHLVRKRRDPSPCDEHAIGEAWLSQSPAVVKLTARPGLRIEVYCRHLDVVLHYPLIGRLKGAFSGESQPFTTSLRVEFATSDCTVELPYDWDVDRGSARLGWHEAVGALDTSRSDPTVNDDFDTDFAQFCARRLDDAYDGLIQKTLFGADCRSTGFYLHERAPLDYDFRVDRARCSSFLASSANIAPVVATLEGAYLALGVSRFAEPGRRIGLKAGTDTACKLVVDGPRLARILAVVGKYLGGPPPLDSDGRRLPPLETDEAPRTNQVDVALDVPLCRVVLLGPEASSRCLVVTVRDLCVRFRQRGHGDRGFRAQTYRFRDATIALAKERDAHVNPSRDSAKTIVRGTSDGAFEYLSRWPAQQRPQGPLGDVCADALSSLFGDAPSEQCRAPDGLKRLVVDQPIVRCAVSEALFGFRCLLAFLKGFQARIRWVAYDPTEETVPIVNATERTIARIAGKVDVSSAIKKRRDQLLQRAASRTSRELKSEVVERINSFSADDLRFVARLEYDLRRYDVVLTSTNDRRPLVRCRGDAVYTTDDDQVSQLERVVRLDAVRVDAYRVRTARWEPLVEPGLSGTACTSAKAGKPSRCCLAFDDSATVEATLTRDAALALRGLLDEVKGAHTSHLTMKDDQVQTRLLNKTGVDVLLDVFDHEGSFLEKVRVSRNSEGTLSPKSAHAIISLRDGETAWTVERPLPCRTAARVVASTTAGTRRPKSPSHTRRRGRIGPPLTWSGAFDGRGSLQLTVRSSLVASNACGCDVVVSAGGRDSVIERGPPDNPKETSLAWPLADALYFNDDDDEDAPRRLPKLTVGAGPRAALLDARTSLLDAPWRLARASVLKRRWVLCRVVADGSTNMVRGARLELRAPLIVRNHLPVAVDLQVMQQQGTDKKCAAESHLRPGESLAVSSVDVRDYCWLNTRTDGKWVSAKINSRSWRRAVAASRALGRRPPKRRKALEASSSCGYVLDVATPDGDLSLGPLLSTGSAPAVALECTLRAPCVVVDRSGLSGLVFSASSISSVSSLEAGEALVDATTSVVVPSSLRFAAYSAVSTRPLSSKRRASARHEGLFWVPDGDGAFLRHPCTRQLMTCGTDLVDTDFTLSVVARSACTILVACDMAPTWLNNKGFARSGHERHKILHARSDTTLTAFSLYQKELQEGEALTLLQASGRYMYAAFCTTQDDEGYASARSEEEEDFYECVTEEASPVHVLNASQSLVVSRDGLSTSVRLADAASLGGPVPLDLGGAKLAICVVAEGPTRVATVVPRVVVANALGCSLLLHGLTIPSNGMESYHGSLTSLTVGASTTGDLRLDRHGSQAVVLSPERRTVSLKDASVLRVEARPRLDGDDFATLCCVGRDNGDAPLLSVANETDVLVACWQSKVKDAPVWLVEPRSASAFGWSEPELSKKRICVVAFASRSTSDAESVVESQFAKLVKAARALRLDAAEEKRLPLPLIDASVDFQVLDGPWGVDARVDQRAGGRVLRLCAKSESAYDVDLGDASLSGEFAFRAPRASLSIVLDDSEGKARREALFGQVKRVDLSCRSALDASGKHGAALDLTVGDVRVESHARNARLRVVLERDDQNDEDVLHASLARQRDGAAEVWRYAGLHVAPLAVALDRATLAALFDTYSSIVSLALGKQGDTSITTWARNLTDRDLRKRTGDAASLFKAFSKEPKLFVDAVELDPTELRCTLALAATASSDDHLDHIDLVAPLAAMSDASFKASPFILRQALLPARQLRSALVAHARRELVRQLFGVVLDVPQTLLHDLGGGDVISGVTNTMAVPTTVISSGVTALGDRLAGAHALLSGDAAYFCERARRRRRRRRRADRRDVGLAGGLRAAARDVARGAAGGLESLLLDAPRSNDARDLCGALVGAIVKPAVGAADALAAVAAGITHDCRGGSHHERRRSSIQQTERRTARRRALPALPDGAGPRRLVAPFSARGAAAQALCRGAFPRKHDELMSPLARAIRVDRPRNDDDDGGGLSLGGADADDDRGDVAADGEPYVWHCSLADGGLVALATPGVVVLTQDIGKPWVARWRDVRCAQDGVASIKFESGRHDPFTSSINECRVECTDVRGAARLRASLRAVGILVDGGGDDGDAAFDDVSDGDAPLPPWLESAAREATAPPERRNCLRERCKDAPWRRHPVEADDDDVPSPGSTPRALL</sequence>
<dbReference type="PANTHER" id="PTHR16166:SF93">
    <property type="entry name" value="INTERMEMBRANE LIPID TRANSFER PROTEIN VPS13"/>
    <property type="match status" value="1"/>
</dbReference>
<dbReference type="InterPro" id="IPR026847">
    <property type="entry name" value="VPS13"/>
</dbReference>
<dbReference type="GO" id="GO:0006623">
    <property type="term" value="P:protein targeting to vacuole"/>
    <property type="evidence" value="ECO:0007669"/>
    <property type="project" value="TreeGrafter"/>
</dbReference>
<dbReference type="Proteomes" id="UP000789595">
    <property type="component" value="Unassembled WGS sequence"/>
</dbReference>
<name>A0A8J2X588_9STRA</name>
<dbReference type="EMBL" id="CAKKNE010000006">
    <property type="protein sequence ID" value="CAH0380236.1"/>
    <property type="molecule type" value="Genomic_DNA"/>
</dbReference>
<dbReference type="OrthoDB" id="10663497at2759"/>
<gene>
    <name evidence="3" type="ORF">PECAL_6P18790</name>
</gene>
<evidence type="ECO:0000313" key="4">
    <source>
        <dbReference type="Proteomes" id="UP000789595"/>
    </source>
</evidence>
<feature type="compositionally biased region" description="Basic and acidic residues" evidence="2">
    <location>
        <begin position="2502"/>
        <end position="2523"/>
    </location>
</feature>
<feature type="compositionally biased region" description="Basic residues" evidence="2">
    <location>
        <begin position="1079"/>
        <end position="1092"/>
    </location>
</feature>
<proteinExistence type="inferred from homology"/>
<dbReference type="PANTHER" id="PTHR16166">
    <property type="entry name" value="VACUOLAR PROTEIN SORTING-ASSOCIATED PROTEIN VPS13"/>
    <property type="match status" value="1"/>
</dbReference>
<evidence type="ECO:0000256" key="2">
    <source>
        <dbReference type="SAM" id="MobiDB-lite"/>
    </source>
</evidence>
<feature type="region of interest" description="Disordered" evidence="2">
    <location>
        <begin position="255"/>
        <end position="286"/>
    </location>
</feature>